<protein>
    <submittedName>
        <fullName evidence="2">Uncharacterized protein</fullName>
    </submittedName>
</protein>
<proteinExistence type="predicted"/>
<dbReference type="RefSeq" id="XP_067919009.1">
    <property type="nucleotide sequence ID" value="XM_068069015.1"/>
</dbReference>
<organism evidence="2 3">
    <name type="scientific">Cystoisospora suis</name>
    <dbReference type="NCBI Taxonomy" id="483139"/>
    <lineage>
        <taxon>Eukaryota</taxon>
        <taxon>Sar</taxon>
        <taxon>Alveolata</taxon>
        <taxon>Apicomplexa</taxon>
        <taxon>Conoidasida</taxon>
        <taxon>Coccidia</taxon>
        <taxon>Eucoccidiorida</taxon>
        <taxon>Eimeriorina</taxon>
        <taxon>Sarcocystidae</taxon>
        <taxon>Cystoisospora</taxon>
    </lineage>
</organism>
<gene>
    <name evidence="2" type="ORF">CSUI_008896</name>
</gene>
<dbReference type="AlphaFoldDB" id="A0A2C6KLI0"/>
<evidence type="ECO:0000313" key="3">
    <source>
        <dbReference type="Proteomes" id="UP000221165"/>
    </source>
</evidence>
<sequence length="85" mass="10735">MLRRRIDFSHAPLHLSSIRKEENSRKKRSKDTKMRMNRKKEIFSHVNEERGYDKEEKEDRKGKTLFRQERCRRERERRKKENRSF</sequence>
<dbReference type="GeneID" id="94432226"/>
<evidence type="ECO:0000256" key="1">
    <source>
        <dbReference type="SAM" id="MobiDB-lite"/>
    </source>
</evidence>
<keyword evidence="3" id="KW-1185">Reference proteome</keyword>
<reference evidence="2 3" key="1">
    <citation type="journal article" date="2017" name="Int. J. Parasitol.">
        <title>The genome of the protozoan parasite Cystoisospora suis and a reverse vaccinology approach to identify vaccine candidates.</title>
        <authorList>
            <person name="Palmieri N."/>
            <person name="Shrestha A."/>
            <person name="Ruttkowski B."/>
            <person name="Beck T."/>
            <person name="Vogl C."/>
            <person name="Tomley F."/>
            <person name="Blake D.P."/>
            <person name="Joachim A."/>
        </authorList>
    </citation>
    <scope>NUCLEOTIDE SEQUENCE [LARGE SCALE GENOMIC DNA]</scope>
    <source>
        <strain evidence="2 3">Wien I</strain>
    </source>
</reference>
<dbReference type="Proteomes" id="UP000221165">
    <property type="component" value="Unassembled WGS sequence"/>
</dbReference>
<accession>A0A2C6KLI0</accession>
<feature type="compositionally biased region" description="Basic and acidic residues" evidence="1">
    <location>
        <begin position="31"/>
        <end position="64"/>
    </location>
</feature>
<evidence type="ECO:0000313" key="2">
    <source>
        <dbReference type="EMBL" id="PHJ17284.1"/>
    </source>
</evidence>
<feature type="region of interest" description="Disordered" evidence="1">
    <location>
        <begin position="1"/>
        <end position="64"/>
    </location>
</feature>
<comment type="caution">
    <text evidence="2">The sequence shown here is derived from an EMBL/GenBank/DDBJ whole genome shotgun (WGS) entry which is preliminary data.</text>
</comment>
<name>A0A2C6KLI0_9APIC</name>
<dbReference type="VEuPathDB" id="ToxoDB:CSUI_008896"/>
<dbReference type="EMBL" id="MIGC01005132">
    <property type="protein sequence ID" value="PHJ17284.1"/>
    <property type="molecule type" value="Genomic_DNA"/>
</dbReference>